<keyword evidence="1" id="KW-0233">DNA recombination</keyword>
<dbReference type="EMBL" id="JACHJI010000027">
    <property type="protein sequence ID" value="MBB4903356.1"/>
    <property type="molecule type" value="Genomic_DNA"/>
</dbReference>
<dbReference type="InterPro" id="IPR011010">
    <property type="entry name" value="DNA_brk_join_enz"/>
</dbReference>
<keyword evidence="5" id="KW-1185">Reference proteome</keyword>
<dbReference type="GO" id="GO:0003677">
    <property type="term" value="F:DNA binding"/>
    <property type="evidence" value="ECO:0007669"/>
    <property type="project" value="InterPro"/>
</dbReference>
<evidence type="ECO:0000256" key="2">
    <source>
        <dbReference type="SAM" id="MobiDB-lite"/>
    </source>
</evidence>
<protein>
    <submittedName>
        <fullName evidence="4">Integrase</fullName>
    </submittedName>
</protein>
<dbReference type="Gene3D" id="1.10.443.10">
    <property type="entry name" value="Intergrase catalytic core"/>
    <property type="match status" value="1"/>
</dbReference>
<evidence type="ECO:0000256" key="1">
    <source>
        <dbReference type="ARBA" id="ARBA00023172"/>
    </source>
</evidence>
<dbReference type="AlphaFoldDB" id="A0A7W7PY42"/>
<feature type="domain" description="Tyr recombinase" evidence="3">
    <location>
        <begin position="146"/>
        <end position="382"/>
    </location>
</feature>
<dbReference type="InterPro" id="IPR013762">
    <property type="entry name" value="Integrase-like_cat_sf"/>
</dbReference>
<dbReference type="InterPro" id="IPR002104">
    <property type="entry name" value="Integrase_catalytic"/>
</dbReference>
<comment type="caution">
    <text evidence="4">The sequence shown here is derived from an EMBL/GenBank/DDBJ whole genome shotgun (WGS) entry which is preliminary data.</text>
</comment>
<dbReference type="PROSITE" id="PS51898">
    <property type="entry name" value="TYR_RECOMBINASE"/>
    <property type="match status" value="1"/>
</dbReference>
<feature type="region of interest" description="Disordered" evidence="2">
    <location>
        <begin position="310"/>
        <end position="362"/>
    </location>
</feature>
<dbReference type="RefSeq" id="WP_229890230.1">
    <property type="nucleotide sequence ID" value="NZ_BMTK01000035.1"/>
</dbReference>
<organism evidence="4 5">
    <name type="scientific">Streptomyces griseomycini</name>
    <dbReference type="NCBI Taxonomy" id="66895"/>
    <lineage>
        <taxon>Bacteria</taxon>
        <taxon>Bacillati</taxon>
        <taxon>Actinomycetota</taxon>
        <taxon>Actinomycetes</taxon>
        <taxon>Kitasatosporales</taxon>
        <taxon>Streptomycetaceae</taxon>
        <taxon>Streptomyces</taxon>
    </lineage>
</organism>
<evidence type="ECO:0000313" key="5">
    <source>
        <dbReference type="Proteomes" id="UP000579523"/>
    </source>
</evidence>
<dbReference type="GO" id="GO:0015074">
    <property type="term" value="P:DNA integration"/>
    <property type="evidence" value="ECO:0007669"/>
    <property type="project" value="InterPro"/>
</dbReference>
<reference evidence="4 5" key="1">
    <citation type="submission" date="2020-08" db="EMBL/GenBank/DDBJ databases">
        <title>Genomic Encyclopedia of Type Strains, Phase III (KMG-III): the genomes of soil and plant-associated and newly described type strains.</title>
        <authorList>
            <person name="Whitman W."/>
        </authorList>
    </citation>
    <scope>NUCLEOTIDE SEQUENCE [LARGE SCALE GENOMIC DNA]</scope>
    <source>
        <strain evidence="4 5">CECT 3273</strain>
    </source>
</reference>
<proteinExistence type="predicted"/>
<dbReference type="Proteomes" id="UP000579523">
    <property type="component" value="Unassembled WGS sequence"/>
</dbReference>
<name>A0A7W7PY42_9ACTN</name>
<evidence type="ECO:0000313" key="4">
    <source>
        <dbReference type="EMBL" id="MBB4903356.1"/>
    </source>
</evidence>
<sequence>MVAETPGSVRLAPAPNVVLLNPEPAVPSAMKEGWARQQSARFLQASTIQPRLRLIQRFEGFTGLYPWQRTPADGEAFIVHLRSGAKPVQLSTARSYEVVIELFVEYLLDRRYGWVETCRERFDLSPQVIFHEGNSVLHSVEQEGDPRRRPLTYDEVQALFDAADARPRRIHGQGRKGTLTALRDAAALKTIYAYGTRRTESSKVDLVDPRRHGKAPQFGQAGSMTVRYGKSSKGTPPKRRTVLLVPEMDWVVDILDEWVHEIRPRLSPDRHPALWVTERVGRMSPRSINEAFVTARQDAGLDEDLDLRCLRAPPPRRRTDRRGQPLPRPAVAAPKPCRPPPGTPGPRSRSTGPQIPRRAAATDCHRLRAWAARHRRHPAATR</sequence>
<dbReference type="SUPFAM" id="SSF56349">
    <property type="entry name" value="DNA breaking-rejoining enzymes"/>
    <property type="match status" value="1"/>
</dbReference>
<evidence type="ECO:0000259" key="3">
    <source>
        <dbReference type="PROSITE" id="PS51898"/>
    </source>
</evidence>
<dbReference type="GO" id="GO:0006310">
    <property type="term" value="P:DNA recombination"/>
    <property type="evidence" value="ECO:0007669"/>
    <property type="project" value="UniProtKB-KW"/>
</dbReference>
<gene>
    <name evidence="4" type="ORF">FHS37_007453</name>
</gene>
<accession>A0A7W7PY42</accession>